<dbReference type="SUPFAM" id="SSF50978">
    <property type="entry name" value="WD40 repeat-like"/>
    <property type="match status" value="1"/>
</dbReference>
<keyword evidence="3" id="KW-1185">Reference proteome</keyword>
<dbReference type="Pfam" id="PF00400">
    <property type="entry name" value="WD40"/>
    <property type="match status" value="1"/>
</dbReference>
<dbReference type="InterPro" id="IPR036322">
    <property type="entry name" value="WD40_repeat_dom_sf"/>
</dbReference>
<dbReference type="AlphaFoldDB" id="A0A0L0FHC6"/>
<dbReference type="STRING" id="667725.A0A0L0FHC6"/>
<dbReference type="InterPro" id="IPR015943">
    <property type="entry name" value="WD40/YVTN_repeat-like_dom_sf"/>
</dbReference>
<protein>
    <submittedName>
        <fullName evidence="2">Uncharacterized protein</fullName>
    </submittedName>
</protein>
<feature type="repeat" description="WD" evidence="1">
    <location>
        <begin position="286"/>
        <end position="327"/>
    </location>
</feature>
<gene>
    <name evidence="2" type="ORF">SARC_11315</name>
</gene>
<keyword evidence="1" id="KW-0853">WD repeat</keyword>
<evidence type="ECO:0000313" key="2">
    <source>
        <dbReference type="EMBL" id="KNC76174.1"/>
    </source>
</evidence>
<organism evidence="2 3">
    <name type="scientific">Sphaeroforma arctica JP610</name>
    <dbReference type="NCBI Taxonomy" id="667725"/>
    <lineage>
        <taxon>Eukaryota</taxon>
        <taxon>Ichthyosporea</taxon>
        <taxon>Ichthyophonida</taxon>
        <taxon>Sphaeroforma</taxon>
    </lineage>
</organism>
<dbReference type="RefSeq" id="XP_014150076.1">
    <property type="nucleotide sequence ID" value="XM_014294601.1"/>
</dbReference>
<dbReference type="PANTHER" id="PTHR13743">
    <property type="entry name" value="BEIGE/BEACH-RELATED"/>
    <property type="match status" value="1"/>
</dbReference>
<dbReference type="OrthoDB" id="26681at2759"/>
<name>A0A0L0FHC6_9EUKA</name>
<proteinExistence type="predicted"/>
<dbReference type="InterPro" id="IPR050865">
    <property type="entry name" value="BEACH_Domain"/>
</dbReference>
<evidence type="ECO:0000313" key="3">
    <source>
        <dbReference type="Proteomes" id="UP000054560"/>
    </source>
</evidence>
<dbReference type="Gene3D" id="2.130.10.10">
    <property type="entry name" value="YVTN repeat-like/Quinoprotein amine dehydrogenase"/>
    <property type="match status" value="1"/>
</dbReference>
<reference evidence="2 3" key="1">
    <citation type="submission" date="2011-02" db="EMBL/GenBank/DDBJ databases">
        <title>The Genome Sequence of Sphaeroforma arctica JP610.</title>
        <authorList>
            <consortium name="The Broad Institute Genome Sequencing Platform"/>
            <person name="Russ C."/>
            <person name="Cuomo C."/>
            <person name="Young S.K."/>
            <person name="Zeng Q."/>
            <person name="Gargeya S."/>
            <person name="Alvarado L."/>
            <person name="Berlin A."/>
            <person name="Chapman S.B."/>
            <person name="Chen Z."/>
            <person name="Freedman E."/>
            <person name="Gellesch M."/>
            <person name="Goldberg J."/>
            <person name="Griggs A."/>
            <person name="Gujja S."/>
            <person name="Heilman E."/>
            <person name="Heiman D."/>
            <person name="Howarth C."/>
            <person name="Mehta T."/>
            <person name="Neiman D."/>
            <person name="Pearson M."/>
            <person name="Roberts A."/>
            <person name="Saif S."/>
            <person name="Shea T."/>
            <person name="Shenoy N."/>
            <person name="Sisk P."/>
            <person name="Stolte C."/>
            <person name="Sykes S."/>
            <person name="White J."/>
            <person name="Yandava C."/>
            <person name="Burger G."/>
            <person name="Gray M.W."/>
            <person name="Holland P.W.H."/>
            <person name="King N."/>
            <person name="Lang F.B.F."/>
            <person name="Roger A.J."/>
            <person name="Ruiz-Trillo I."/>
            <person name="Haas B."/>
            <person name="Nusbaum C."/>
            <person name="Birren B."/>
        </authorList>
    </citation>
    <scope>NUCLEOTIDE SEQUENCE [LARGE SCALE GENOMIC DNA]</scope>
    <source>
        <strain evidence="2 3">JP610</strain>
    </source>
</reference>
<feature type="non-terminal residue" evidence="2">
    <location>
        <position position="477"/>
    </location>
</feature>
<dbReference type="InterPro" id="IPR001680">
    <property type="entry name" value="WD40_rpt"/>
</dbReference>
<evidence type="ECO:0000256" key="1">
    <source>
        <dbReference type="PROSITE-ProRule" id="PRU00221"/>
    </source>
</evidence>
<dbReference type="PROSITE" id="PS50294">
    <property type="entry name" value="WD_REPEATS_REGION"/>
    <property type="match status" value="1"/>
</dbReference>
<dbReference type="PANTHER" id="PTHR13743:SF112">
    <property type="entry name" value="BEACH DOMAIN-CONTAINING PROTEIN"/>
    <property type="match status" value="1"/>
</dbReference>
<accession>A0A0L0FHC6</accession>
<dbReference type="EMBL" id="KQ243221">
    <property type="protein sequence ID" value="KNC76174.1"/>
    <property type="molecule type" value="Genomic_DNA"/>
</dbReference>
<dbReference type="GeneID" id="25911819"/>
<sequence>MRLNSVCERTLHVPQFHPIVPLLDSPPRDGSSCHSSDAAPVCECVCGCDAAEAGVCKDTQACGSLSDTHTHRDVPVLVGAHVHVASEALIATQARACTQHEYLARESVSQYLPAWVDRHFGRNHGNVVAYPHPKRMSVASIGGWDSRGPSSLDIASVAIYTQRNDNGAREPGNGIERIWYRSRDKSGKNANEASSGVVVTLSVDGRIGHHTLPTNGSQTKNRTEARDRIPLVDGRAIKAFVCPSSPVGNSNCSELSPNGNALFVARVYSGSLAVHDVETCAQTQVYHFHTGAITCMSTDCDSSVLITGGADCTVVLWAVEGSKKPAAEVGPITDTYESQQKGPTTLSGMTKSMGGEALKAKLNGLMSAHDYHLHPRQLHCGHTDQVVQVAVSGAMDLVVSASASGIVLVHSLRSNEIRARVNVANAVHNSSKFTGSDFGSEPLRYRSTGTSQVTAILLDDHNYITVIKVDTRLHDGK</sequence>
<dbReference type="PROSITE" id="PS50082">
    <property type="entry name" value="WD_REPEATS_2"/>
    <property type="match status" value="1"/>
</dbReference>
<dbReference type="SMART" id="SM00320">
    <property type="entry name" value="WD40"/>
    <property type="match status" value="2"/>
</dbReference>
<dbReference type="Proteomes" id="UP000054560">
    <property type="component" value="Unassembled WGS sequence"/>
</dbReference>